<dbReference type="PATRIC" id="fig|1218507.3.peg.737"/>
<dbReference type="STRING" id="1218507.JF74_05700"/>
<dbReference type="OrthoDB" id="9782576at2"/>
<reference evidence="2 3" key="1">
    <citation type="submission" date="2015-01" db="EMBL/GenBank/DDBJ databases">
        <title>Comparative genomics of the lactic acid bacteria isolated from the honey bee gut.</title>
        <authorList>
            <person name="Ellegaard K.M."/>
            <person name="Tamarit D."/>
            <person name="Javelind E."/>
            <person name="Olofsson T."/>
            <person name="Andersson S.G."/>
            <person name="Vasquez A."/>
        </authorList>
    </citation>
    <scope>NUCLEOTIDE SEQUENCE [LARGE SCALE GENOMIC DNA]</scope>
    <source>
        <strain evidence="2 3">Hma8</strain>
    </source>
</reference>
<dbReference type="RefSeq" id="WP_046324535.1">
    <property type="nucleotide sequence ID" value="NZ_JBHTMT010000003.1"/>
</dbReference>
<accession>A0A0F4LDZ1</accession>
<organism evidence="2 3">
    <name type="scientific">Lactobacillus melliventris</name>
    <dbReference type="NCBI Taxonomy" id="1218507"/>
    <lineage>
        <taxon>Bacteria</taxon>
        <taxon>Bacillati</taxon>
        <taxon>Bacillota</taxon>
        <taxon>Bacilli</taxon>
        <taxon>Lactobacillales</taxon>
        <taxon>Lactobacillaceae</taxon>
        <taxon>Lactobacillus</taxon>
    </lineage>
</organism>
<proteinExistence type="predicted"/>
<dbReference type="InterPro" id="IPR013560">
    <property type="entry name" value="DUF1722"/>
</dbReference>
<evidence type="ECO:0000259" key="1">
    <source>
        <dbReference type="Pfam" id="PF08349"/>
    </source>
</evidence>
<protein>
    <recommendedName>
        <fullName evidence="1">DUF1722 domain-containing protein</fullName>
    </recommendedName>
</protein>
<comment type="caution">
    <text evidence="2">The sequence shown here is derived from an EMBL/GenBank/DDBJ whole genome shotgun (WGS) entry which is preliminary data.</text>
</comment>
<evidence type="ECO:0000313" key="3">
    <source>
        <dbReference type="Proteomes" id="UP000033531"/>
    </source>
</evidence>
<dbReference type="EMBL" id="JXLI01000009">
    <property type="protein sequence ID" value="KJY57047.1"/>
    <property type="molecule type" value="Genomic_DNA"/>
</dbReference>
<dbReference type="AlphaFoldDB" id="A0A0F4LDZ1"/>
<dbReference type="HOGENOM" id="CLU_147269_0_0_9"/>
<dbReference type="Pfam" id="PF08349">
    <property type="entry name" value="DUF1722"/>
    <property type="match status" value="1"/>
</dbReference>
<sequence length="126" mass="15182">MNKWQEEWAYNKYWVMAHSQQCYEQIRLLAKDNEWSEQKNIEFKDLLEKAASQTPTVKTLTNAYQHVWGYFKKMCTPEEKQTYLHLLQELSPQDDKLGPFLSRLAEKYQVSYLLNSRLIQENKEKS</sequence>
<name>A0A0F4LDZ1_9LACO</name>
<feature type="domain" description="DUF1722" evidence="1">
    <location>
        <begin position="12"/>
        <end position="120"/>
    </location>
</feature>
<gene>
    <name evidence="2" type="ORF">JF74_05700</name>
</gene>
<evidence type="ECO:0000313" key="2">
    <source>
        <dbReference type="EMBL" id="KJY57047.1"/>
    </source>
</evidence>
<dbReference type="Proteomes" id="UP000033531">
    <property type="component" value="Unassembled WGS sequence"/>
</dbReference>